<dbReference type="Proteomes" id="UP000013909">
    <property type="component" value="Unassembled WGS sequence"/>
</dbReference>
<evidence type="ECO:0000313" key="2">
    <source>
        <dbReference type="Proteomes" id="UP000013909"/>
    </source>
</evidence>
<reference evidence="1 2" key="1">
    <citation type="submission" date="2013-02" db="EMBL/GenBank/DDBJ databases">
        <title>A novel strain isolated from Lonar lake, Maharashtra, India.</title>
        <authorList>
            <person name="Singh A."/>
        </authorList>
    </citation>
    <scope>NUCLEOTIDE SEQUENCE [LARGE SCALE GENOMIC DNA]</scope>
    <source>
        <strain evidence="1 2">AK24</strain>
    </source>
</reference>
<proteinExistence type="predicted"/>
<dbReference type="EMBL" id="AQHR01000081">
    <property type="protein sequence ID" value="EON76710.1"/>
    <property type="molecule type" value="Genomic_DNA"/>
</dbReference>
<keyword evidence="2" id="KW-1185">Reference proteome</keyword>
<accession>R7ZRF6</accession>
<sequence length="45" mass="5315">MWKSIYRRIIYLSSFFFKNLRGQKKISKVGSNLTFEVSKNPEGLC</sequence>
<name>R7ZRF6_9BACT</name>
<organism evidence="1 2">
    <name type="scientific">Lunatimonas lonarensis</name>
    <dbReference type="NCBI Taxonomy" id="1232681"/>
    <lineage>
        <taxon>Bacteria</taxon>
        <taxon>Pseudomonadati</taxon>
        <taxon>Bacteroidota</taxon>
        <taxon>Cytophagia</taxon>
        <taxon>Cytophagales</taxon>
        <taxon>Cyclobacteriaceae</taxon>
    </lineage>
</organism>
<protein>
    <submittedName>
        <fullName evidence="1">Uncharacterized protein</fullName>
    </submittedName>
</protein>
<comment type="caution">
    <text evidence="1">The sequence shown here is derived from an EMBL/GenBank/DDBJ whole genome shotgun (WGS) entry which is preliminary data.</text>
</comment>
<dbReference type="AlphaFoldDB" id="R7ZRF6"/>
<gene>
    <name evidence="1" type="ORF">ADIS_2811</name>
</gene>
<evidence type="ECO:0000313" key="1">
    <source>
        <dbReference type="EMBL" id="EON76710.1"/>
    </source>
</evidence>